<dbReference type="Gene3D" id="2.40.128.20">
    <property type="match status" value="1"/>
</dbReference>
<dbReference type="PANTHER" id="PTHR10612">
    <property type="entry name" value="APOLIPOPROTEIN D"/>
    <property type="match status" value="1"/>
</dbReference>
<name>A0AAV8WBI6_9CUCU</name>
<dbReference type="SUPFAM" id="SSF50814">
    <property type="entry name" value="Lipocalins"/>
    <property type="match status" value="1"/>
</dbReference>
<evidence type="ECO:0000256" key="2">
    <source>
        <dbReference type="ARBA" id="ARBA00023157"/>
    </source>
</evidence>
<dbReference type="GO" id="GO:0005737">
    <property type="term" value="C:cytoplasm"/>
    <property type="evidence" value="ECO:0007669"/>
    <property type="project" value="TreeGrafter"/>
</dbReference>
<feature type="signal peptide" evidence="3">
    <location>
        <begin position="1"/>
        <end position="16"/>
    </location>
</feature>
<protein>
    <recommendedName>
        <fullName evidence="5">Lipocalin/cytosolic fatty-acid binding domain-containing protein</fullName>
    </recommendedName>
</protein>
<dbReference type="PROSITE" id="PS00213">
    <property type="entry name" value="LIPOCALIN"/>
    <property type="match status" value="1"/>
</dbReference>
<evidence type="ECO:0000256" key="1">
    <source>
        <dbReference type="ARBA" id="ARBA00006889"/>
    </source>
</evidence>
<dbReference type="GO" id="GO:0006629">
    <property type="term" value="P:lipid metabolic process"/>
    <property type="evidence" value="ECO:0007669"/>
    <property type="project" value="TreeGrafter"/>
</dbReference>
<keyword evidence="7" id="KW-1185">Reference proteome</keyword>
<dbReference type="InterPro" id="IPR003057">
    <property type="entry name" value="Invtbrt_color"/>
</dbReference>
<dbReference type="InterPro" id="IPR022271">
    <property type="entry name" value="Lipocalin_ApoD"/>
</dbReference>
<reference evidence="6 7" key="1">
    <citation type="journal article" date="2023" name="Insect Mol. Biol.">
        <title>Genome sequencing provides insights into the evolution of gene families encoding plant cell wall-degrading enzymes in longhorned beetles.</title>
        <authorList>
            <person name="Shin N.R."/>
            <person name="Okamura Y."/>
            <person name="Kirsch R."/>
            <person name="Pauchet Y."/>
        </authorList>
    </citation>
    <scope>NUCLEOTIDE SEQUENCE [LARGE SCALE GENOMIC DNA]</scope>
    <source>
        <strain evidence="6">EAD_L_NR</strain>
    </source>
</reference>
<dbReference type="FunFam" id="2.40.128.20:FF:000026">
    <property type="entry name" value="Apolipoprotein D-like Protein"/>
    <property type="match status" value="1"/>
</dbReference>
<evidence type="ECO:0000259" key="5">
    <source>
        <dbReference type="Pfam" id="PF00061"/>
    </source>
</evidence>
<comment type="caution">
    <text evidence="6">The sequence shown here is derived from an EMBL/GenBank/DDBJ whole genome shotgun (WGS) entry which is preliminary data.</text>
</comment>
<evidence type="ECO:0000256" key="3">
    <source>
        <dbReference type="PIRNR" id="PIRNR036893"/>
    </source>
</evidence>
<dbReference type="PANTHER" id="PTHR10612:SF34">
    <property type="entry name" value="APOLIPOPROTEIN D"/>
    <property type="match status" value="1"/>
</dbReference>
<dbReference type="InterPro" id="IPR022272">
    <property type="entry name" value="Lipocalin_CS"/>
</dbReference>
<evidence type="ECO:0000256" key="4">
    <source>
        <dbReference type="RuleBase" id="RU003695"/>
    </source>
</evidence>
<comment type="similarity">
    <text evidence="1 3 4">Belongs to the calycin superfamily. Lipocalin family.</text>
</comment>
<keyword evidence="3" id="KW-0732">Signal</keyword>
<keyword evidence="2" id="KW-1015">Disulfide bond</keyword>
<dbReference type="PRINTS" id="PR01273">
    <property type="entry name" value="INVTBRTCOLOR"/>
</dbReference>
<dbReference type="PIRSF" id="PIRSF036893">
    <property type="entry name" value="Lipocalin_ApoD"/>
    <property type="match status" value="1"/>
</dbReference>
<sequence length="188" mass="21446">MFKLLIFLTFAYFAQTQVPSLERCPNVTTVSDFKLNEYLGKWYEAKKYFMIFELSGRCITATYKEENGTITVLNEEIETLTGSTKTIEGTAKNVGNADEAKLAVTFPELPVKFEAPYWVLETDYTGYSVVWSCVEYGPISTRFAWVLTREQNPSTEVLDKAYAVFDKQNLDKELLLDTDQTDCPSDNN</sequence>
<gene>
    <name evidence="6" type="ORF">NQ315_010431</name>
</gene>
<dbReference type="AlphaFoldDB" id="A0AAV8WBI6"/>
<dbReference type="CDD" id="cd19437">
    <property type="entry name" value="lipocalin_apoD-like"/>
    <property type="match status" value="1"/>
</dbReference>
<feature type="domain" description="Lipocalin/cytosolic fatty-acid binding" evidence="5">
    <location>
        <begin position="40"/>
        <end position="182"/>
    </location>
</feature>
<dbReference type="GO" id="GO:0000302">
    <property type="term" value="P:response to reactive oxygen species"/>
    <property type="evidence" value="ECO:0007669"/>
    <property type="project" value="TreeGrafter"/>
</dbReference>
<dbReference type="Pfam" id="PF00061">
    <property type="entry name" value="Lipocalin"/>
    <property type="match status" value="1"/>
</dbReference>
<feature type="chain" id="PRO_5043115543" description="Lipocalin/cytosolic fatty-acid binding domain-containing protein" evidence="3">
    <location>
        <begin position="17"/>
        <end position="188"/>
    </location>
</feature>
<dbReference type="Proteomes" id="UP001159042">
    <property type="component" value="Unassembled WGS sequence"/>
</dbReference>
<dbReference type="GO" id="GO:0031409">
    <property type="term" value="F:pigment binding"/>
    <property type="evidence" value="ECO:0007669"/>
    <property type="project" value="InterPro"/>
</dbReference>
<evidence type="ECO:0000313" key="6">
    <source>
        <dbReference type="EMBL" id="KAJ8923849.1"/>
    </source>
</evidence>
<dbReference type="InterPro" id="IPR012674">
    <property type="entry name" value="Calycin"/>
</dbReference>
<evidence type="ECO:0000313" key="7">
    <source>
        <dbReference type="Proteomes" id="UP001159042"/>
    </source>
</evidence>
<proteinExistence type="inferred from homology"/>
<dbReference type="InterPro" id="IPR000566">
    <property type="entry name" value="Lipocln_cytosolic_FA-bd_dom"/>
</dbReference>
<accession>A0AAV8WBI6</accession>
<organism evidence="6 7">
    <name type="scientific">Exocentrus adspersus</name>
    <dbReference type="NCBI Taxonomy" id="1586481"/>
    <lineage>
        <taxon>Eukaryota</taxon>
        <taxon>Metazoa</taxon>
        <taxon>Ecdysozoa</taxon>
        <taxon>Arthropoda</taxon>
        <taxon>Hexapoda</taxon>
        <taxon>Insecta</taxon>
        <taxon>Pterygota</taxon>
        <taxon>Neoptera</taxon>
        <taxon>Endopterygota</taxon>
        <taxon>Coleoptera</taxon>
        <taxon>Polyphaga</taxon>
        <taxon>Cucujiformia</taxon>
        <taxon>Chrysomeloidea</taxon>
        <taxon>Cerambycidae</taxon>
        <taxon>Lamiinae</taxon>
        <taxon>Acanthocinini</taxon>
        <taxon>Exocentrus</taxon>
    </lineage>
</organism>
<dbReference type="EMBL" id="JANEYG010000004">
    <property type="protein sequence ID" value="KAJ8923849.1"/>
    <property type="molecule type" value="Genomic_DNA"/>
</dbReference>